<dbReference type="Proteomes" id="UP001321473">
    <property type="component" value="Unassembled WGS sequence"/>
</dbReference>
<accession>A0AAQ4DFQ0</accession>
<feature type="transmembrane region" description="Helical" evidence="6">
    <location>
        <begin position="489"/>
        <end position="506"/>
    </location>
</feature>
<evidence type="ECO:0000313" key="9">
    <source>
        <dbReference type="Proteomes" id="UP001321473"/>
    </source>
</evidence>
<keyword evidence="3 6" id="KW-1133">Transmembrane helix</keyword>
<feature type="compositionally biased region" description="Polar residues" evidence="5">
    <location>
        <begin position="945"/>
        <end position="954"/>
    </location>
</feature>
<comment type="caution">
    <text evidence="8">The sequence shown here is derived from an EMBL/GenBank/DDBJ whole genome shotgun (WGS) entry which is preliminary data.</text>
</comment>
<feature type="transmembrane region" description="Helical" evidence="6">
    <location>
        <begin position="557"/>
        <end position="582"/>
    </location>
</feature>
<dbReference type="Pfam" id="PF13906">
    <property type="entry name" value="AA_permease_C"/>
    <property type="match status" value="1"/>
</dbReference>
<dbReference type="Pfam" id="PF13520">
    <property type="entry name" value="AA_permease_2"/>
    <property type="match status" value="1"/>
</dbReference>
<dbReference type="PANTHER" id="PTHR43243:SF105">
    <property type="entry name" value="CATIONIC AMINO ACID TRANSPORTER C-TERMINAL DOMAIN-CONTAINING PROTEIN"/>
    <property type="match status" value="1"/>
</dbReference>
<feature type="region of interest" description="Disordered" evidence="5">
    <location>
        <begin position="933"/>
        <end position="969"/>
    </location>
</feature>
<feature type="transmembrane region" description="Helical" evidence="6">
    <location>
        <begin position="843"/>
        <end position="868"/>
    </location>
</feature>
<name>A0AAQ4DFQ0_AMBAM</name>
<evidence type="ECO:0000256" key="3">
    <source>
        <dbReference type="ARBA" id="ARBA00022989"/>
    </source>
</evidence>
<evidence type="ECO:0000256" key="6">
    <source>
        <dbReference type="SAM" id="Phobius"/>
    </source>
</evidence>
<feature type="region of interest" description="Disordered" evidence="5">
    <location>
        <begin position="1"/>
        <end position="107"/>
    </location>
</feature>
<feature type="transmembrane region" description="Helical" evidence="6">
    <location>
        <begin position="880"/>
        <end position="899"/>
    </location>
</feature>
<dbReference type="GO" id="GO:0000064">
    <property type="term" value="F:L-ornithine transmembrane transporter activity"/>
    <property type="evidence" value="ECO:0007669"/>
    <property type="project" value="TreeGrafter"/>
</dbReference>
<feature type="transmembrane region" description="Helical" evidence="6">
    <location>
        <begin position="815"/>
        <end position="837"/>
    </location>
</feature>
<evidence type="ECO:0000256" key="5">
    <source>
        <dbReference type="SAM" id="MobiDB-lite"/>
    </source>
</evidence>
<feature type="transmembrane region" description="Helical" evidence="6">
    <location>
        <begin position="693"/>
        <end position="714"/>
    </location>
</feature>
<dbReference type="GO" id="GO:0005886">
    <property type="term" value="C:plasma membrane"/>
    <property type="evidence" value="ECO:0007669"/>
    <property type="project" value="TreeGrafter"/>
</dbReference>
<evidence type="ECO:0000313" key="8">
    <source>
        <dbReference type="EMBL" id="KAK8761290.1"/>
    </source>
</evidence>
<comment type="subcellular location">
    <subcellularLocation>
        <location evidence="1">Membrane</location>
        <topology evidence="1">Multi-pass membrane protein</topology>
    </subcellularLocation>
</comment>
<keyword evidence="4 6" id="KW-0472">Membrane</keyword>
<protein>
    <recommendedName>
        <fullName evidence="7">Cationic amino acid transporter C-terminal domain-containing protein</fullName>
    </recommendedName>
</protein>
<dbReference type="InterPro" id="IPR002293">
    <property type="entry name" value="AA/rel_permease1"/>
</dbReference>
<feature type="compositionally biased region" description="Basic and acidic residues" evidence="5">
    <location>
        <begin position="36"/>
        <end position="45"/>
    </location>
</feature>
<dbReference type="EMBL" id="JARKHS020031344">
    <property type="protein sequence ID" value="KAK8761290.1"/>
    <property type="molecule type" value="Genomic_DNA"/>
</dbReference>
<feature type="transmembrane region" description="Helical" evidence="6">
    <location>
        <begin position="361"/>
        <end position="383"/>
    </location>
</feature>
<sequence>MNPEESNLYLRPSAMSGTGMSPRAHTLGHVTFFPDVPDREPNKKASRDRHHSVADTGVGQAGTKLKESPAPRPLVPDVTQPGRVVQHGRRSNNELSGHSHRVHHDKGEELQESIATAGQDSMSVKKSKHSHTVVQVIGNSSPRISSDQPILVSAAEHAAFLPTKSKYRSSLDKNSSASRLQGAAAEEPSVDSYAQSRGNAPTKITSKYCSPPYYEPGGTLPGTVNKKSAATQEAHVQGSSTKDNCGQLTGKHGTSQLTSDISHNKGPLCCAAARWYLAAFAVIWDLRGRYWRHLLAKPRLTFGYHRLSHFVSSGGGVGGRPCWGMGDRVRAFVGALVRRKRVGADVAEASQLNRCLSTFDLTLLGVGGTLGLGIYVLAGQVASTKAGPAVVLSFLIAAIASVFSGLCYAEFGARVPRAGSAYVYSYVTVGEFMAFVIGWNLILEYIIGTASVARGYSGYLDSLLNHTIEAHMRQWMPINVTWLSSYPDLFALGITLFLAVMLAIGVKESTRFNNVFTGLNLVVVLYVVIAGSFKADVGNWRLKPKDVPSGSGAGGFFPYGIGGVLNGAASCFYGFVGFDVIATMGEEVKNPRRAIPIGIVLSLGIVFLAYFGVSIIETLLWPYYAQNVSAPLPFVFQQVGWPVAKWIISIGALAGLSTSLLGGMFPLPRVLYAMGSDGLIFRFLAVVHPRLKTPLIATAISGVFAGLMAMMFNVEELANMMSIGTLLAYSLVAVSVLMLRYEPLVEPRPCGSPAPSLSVSISNRRQMYDVAQSADGDIDGSEARKPPYDRSGQRGIAMTLFNLDGLSSPTESTALLVKVLTLLLGALFMALTALLVFAEAQVLSLAVSAMVPLALMALASVFCIACIIRQPSAGTETLSFAVPLVPFIPLFNMFVNLYLMMRLPPATWARFGIWMAIGMLIYFGYGIWNSSQRKASPPILDEAGSSESGGTPDNVSDDASREEPDKARH</sequence>
<proteinExistence type="predicted"/>
<evidence type="ECO:0000259" key="7">
    <source>
        <dbReference type="Pfam" id="PF13906"/>
    </source>
</evidence>
<keyword evidence="2 6" id="KW-0812">Transmembrane</keyword>
<evidence type="ECO:0000256" key="4">
    <source>
        <dbReference type="ARBA" id="ARBA00023136"/>
    </source>
</evidence>
<feature type="compositionally biased region" description="Polar residues" evidence="5">
    <location>
        <begin position="192"/>
        <end position="201"/>
    </location>
</feature>
<feature type="compositionally biased region" description="Basic and acidic residues" evidence="5">
    <location>
        <begin position="958"/>
        <end position="969"/>
    </location>
</feature>
<reference evidence="8 9" key="1">
    <citation type="journal article" date="2023" name="Arcadia Sci">
        <title>De novo assembly of a long-read Amblyomma americanum tick genome.</title>
        <authorList>
            <person name="Chou S."/>
            <person name="Poskanzer K.E."/>
            <person name="Rollins M."/>
            <person name="Thuy-Boun P.S."/>
        </authorList>
    </citation>
    <scope>NUCLEOTIDE SEQUENCE [LARGE SCALE GENOMIC DNA]</scope>
    <source>
        <strain evidence="8">F_SG_1</strain>
        <tissue evidence="8">Salivary glands</tissue>
    </source>
</reference>
<evidence type="ECO:0000256" key="1">
    <source>
        <dbReference type="ARBA" id="ARBA00004141"/>
    </source>
</evidence>
<feature type="transmembrane region" description="Helical" evidence="6">
    <location>
        <begin position="421"/>
        <end position="442"/>
    </location>
</feature>
<dbReference type="GO" id="GO:0015189">
    <property type="term" value="F:L-lysine transmembrane transporter activity"/>
    <property type="evidence" value="ECO:0007669"/>
    <property type="project" value="TreeGrafter"/>
</dbReference>
<feature type="transmembrane region" description="Helical" evidence="6">
    <location>
        <begin position="594"/>
        <end position="624"/>
    </location>
</feature>
<dbReference type="Gene3D" id="1.20.1740.10">
    <property type="entry name" value="Amino acid/polyamine transporter I"/>
    <property type="match status" value="2"/>
</dbReference>
<gene>
    <name evidence="8" type="ORF">V5799_027442</name>
</gene>
<feature type="transmembrane region" description="Helical" evidence="6">
    <location>
        <begin position="720"/>
        <end position="739"/>
    </location>
</feature>
<feature type="transmembrane region" description="Helical" evidence="6">
    <location>
        <begin position="518"/>
        <end position="537"/>
    </location>
</feature>
<keyword evidence="9" id="KW-1185">Reference proteome</keyword>
<dbReference type="FunFam" id="1.20.1740.10:FF:000010">
    <property type="entry name" value="probable cationic amino acid transporter"/>
    <property type="match status" value="1"/>
</dbReference>
<feature type="transmembrane region" description="Helical" evidence="6">
    <location>
        <begin position="389"/>
        <end position="409"/>
    </location>
</feature>
<dbReference type="GO" id="GO:0061459">
    <property type="term" value="F:L-arginine transmembrane transporter activity"/>
    <property type="evidence" value="ECO:0007669"/>
    <property type="project" value="TreeGrafter"/>
</dbReference>
<feature type="domain" description="Cationic amino acid transporter C-terminal" evidence="7">
    <location>
        <begin position="880"/>
        <end position="930"/>
    </location>
</feature>
<dbReference type="InterPro" id="IPR029485">
    <property type="entry name" value="CAT_C"/>
</dbReference>
<organism evidence="8 9">
    <name type="scientific">Amblyomma americanum</name>
    <name type="common">Lone star tick</name>
    <dbReference type="NCBI Taxonomy" id="6943"/>
    <lineage>
        <taxon>Eukaryota</taxon>
        <taxon>Metazoa</taxon>
        <taxon>Ecdysozoa</taxon>
        <taxon>Arthropoda</taxon>
        <taxon>Chelicerata</taxon>
        <taxon>Arachnida</taxon>
        <taxon>Acari</taxon>
        <taxon>Parasitiformes</taxon>
        <taxon>Ixodida</taxon>
        <taxon>Ixodoidea</taxon>
        <taxon>Ixodidae</taxon>
        <taxon>Amblyomminae</taxon>
        <taxon>Amblyomma</taxon>
    </lineage>
</organism>
<feature type="transmembrane region" description="Helical" evidence="6">
    <location>
        <begin position="911"/>
        <end position="928"/>
    </location>
</feature>
<dbReference type="PANTHER" id="PTHR43243">
    <property type="entry name" value="INNER MEMBRANE TRANSPORTER YGJI-RELATED"/>
    <property type="match status" value="1"/>
</dbReference>
<feature type="region of interest" description="Disordered" evidence="5">
    <location>
        <begin position="166"/>
        <end position="201"/>
    </location>
</feature>
<dbReference type="GO" id="GO:0097638">
    <property type="term" value="P:L-arginine import across plasma membrane"/>
    <property type="evidence" value="ECO:0007669"/>
    <property type="project" value="TreeGrafter"/>
</dbReference>
<feature type="transmembrane region" description="Helical" evidence="6">
    <location>
        <begin position="644"/>
        <end position="672"/>
    </location>
</feature>
<evidence type="ECO:0000256" key="2">
    <source>
        <dbReference type="ARBA" id="ARBA00022692"/>
    </source>
</evidence>
<dbReference type="AlphaFoldDB" id="A0AAQ4DFQ0"/>